<dbReference type="EMBL" id="JASCZI010152009">
    <property type="protein sequence ID" value="MED6175163.1"/>
    <property type="molecule type" value="Genomic_DNA"/>
</dbReference>
<comment type="caution">
    <text evidence="2">The sequence shown here is derived from an EMBL/GenBank/DDBJ whole genome shotgun (WGS) entry which is preliminary data.</text>
</comment>
<sequence>SSLFKKLPYNISSSSPEGVSDDKEQPLSIMSGGSILPLEGEVNEFEPKEQEVA</sequence>
<proteinExistence type="predicted"/>
<evidence type="ECO:0000256" key="1">
    <source>
        <dbReference type="SAM" id="MobiDB-lite"/>
    </source>
</evidence>
<reference evidence="2 3" key="1">
    <citation type="journal article" date="2023" name="Plants (Basel)">
        <title>Bridging the Gap: Combining Genomics and Transcriptomics Approaches to Understand Stylosanthes scabra, an Orphan Legume from the Brazilian Caatinga.</title>
        <authorList>
            <person name="Ferreira-Neto J.R.C."/>
            <person name="da Silva M.D."/>
            <person name="Binneck E."/>
            <person name="de Melo N.F."/>
            <person name="da Silva R.H."/>
            <person name="de Melo A.L.T.M."/>
            <person name="Pandolfi V."/>
            <person name="Bustamante F.O."/>
            <person name="Brasileiro-Vidal A.C."/>
            <person name="Benko-Iseppon A.M."/>
        </authorList>
    </citation>
    <scope>NUCLEOTIDE SEQUENCE [LARGE SCALE GENOMIC DNA]</scope>
    <source>
        <tissue evidence="2">Leaves</tissue>
    </source>
</reference>
<evidence type="ECO:0000313" key="3">
    <source>
        <dbReference type="Proteomes" id="UP001341840"/>
    </source>
</evidence>
<evidence type="ECO:0000313" key="2">
    <source>
        <dbReference type="EMBL" id="MED6175163.1"/>
    </source>
</evidence>
<keyword evidence="3" id="KW-1185">Reference proteome</keyword>
<gene>
    <name evidence="2" type="ORF">PIB30_075749</name>
</gene>
<name>A0ABU6VSP7_9FABA</name>
<feature type="non-terminal residue" evidence="2">
    <location>
        <position position="1"/>
    </location>
</feature>
<protein>
    <submittedName>
        <fullName evidence="2">Uncharacterized protein</fullName>
    </submittedName>
</protein>
<accession>A0ABU6VSP7</accession>
<dbReference type="Proteomes" id="UP001341840">
    <property type="component" value="Unassembled WGS sequence"/>
</dbReference>
<feature type="region of interest" description="Disordered" evidence="1">
    <location>
        <begin position="1"/>
        <end position="53"/>
    </location>
</feature>
<organism evidence="2 3">
    <name type="scientific">Stylosanthes scabra</name>
    <dbReference type="NCBI Taxonomy" id="79078"/>
    <lineage>
        <taxon>Eukaryota</taxon>
        <taxon>Viridiplantae</taxon>
        <taxon>Streptophyta</taxon>
        <taxon>Embryophyta</taxon>
        <taxon>Tracheophyta</taxon>
        <taxon>Spermatophyta</taxon>
        <taxon>Magnoliopsida</taxon>
        <taxon>eudicotyledons</taxon>
        <taxon>Gunneridae</taxon>
        <taxon>Pentapetalae</taxon>
        <taxon>rosids</taxon>
        <taxon>fabids</taxon>
        <taxon>Fabales</taxon>
        <taxon>Fabaceae</taxon>
        <taxon>Papilionoideae</taxon>
        <taxon>50 kb inversion clade</taxon>
        <taxon>dalbergioids sensu lato</taxon>
        <taxon>Dalbergieae</taxon>
        <taxon>Pterocarpus clade</taxon>
        <taxon>Stylosanthes</taxon>
    </lineage>
</organism>